<dbReference type="AlphaFoldDB" id="A0A9W8HR28"/>
<evidence type="ECO:0000313" key="3">
    <source>
        <dbReference type="Proteomes" id="UP001140094"/>
    </source>
</evidence>
<dbReference type="Proteomes" id="UP001140094">
    <property type="component" value="Unassembled WGS sequence"/>
</dbReference>
<reference evidence="2" key="1">
    <citation type="submission" date="2022-07" db="EMBL/GenBank/DDBJ databases">
        <title>Phylogenomic reconstructions and comparative analyses of Kickxellomycotina fungi.</title>
        <authorList>
            <person name="Reynolds N.K."/>
            <person name="Stajich J.E."/>
            <person name="Barry K."/>
            <person name="Grigoriev I.V."/>
            <person name="Crous P."/>
            <person name="Smith M.E."/>
        </authorList>
    </citation>
    <scope>NUCLEOTIDE SEQUENCE</scope>
    <source>
        <strain evidence="2">NRRL 1565</strain>
    </source>
</reference>
<dbReference type="OrthoDB" id="5527317at2759"/>
<keyword evidence="3" id="KW-1185">Reference proteome</keyword>
<sequence>MCTPLNRAPDSPFTFVELQKAKDVLDACDFVSPSTKSCYSSRIAMWIHYSNMYCRGDDHVTERRLADYVEWMVSSGAAERIRQGVTHIQQVLRNQLQGVLCYWRIQNGGRSNITDPRLGPIFIEKWQQIAMRFPRPRQARRTEPIYGTNKAPGSALNEDIKQHAPGTATHVSQIGGSPYGNQGNGMRMQHLAPRDHAGHPASLAPNIAPNGAPMPRHVPTAPGAPPTGYAQGMPPAQQQFPTGPVGDARMYEHQPYPRSHYYADRDARYPQDMRPPQPYSHQQ</sequence>
<feature type="non-terminal residue" evidence="2">
    <location>
        <position position="283"/>
    </location>
</feature>
<dbReference type="EMBL" id="JANBUO010003584">
    <property type="protein sequence ID" value="KAJ2790240.1"/>
    <property type="molecule type" value="Genomic_DNA"/>
</dbReference>
<proteinExistence type="predicted"/>
<evidence type="ECO:0000256" key="1">
    <source>
        <dbReference type="SAM" id="MobiDB-lite"/>
    </source>
</evidence>
<accession>A0A9W8HR28</accession>
<feature type="region of interest" description="Disordered" evidence="1">
    <location>
        <begin position="208"/>
        <end position="283"/>
    </location>
</feature>
<protein>
    <submittedName>
        <fullName evidence="2">Uncharacterized protein</fullName>
    </submittedName>
</protein>
<gene>
    <name evidence="2" type="ORF">H4R20_007044</name>
</gene>
<feature type="compositionally biased region" description="Basic and acidic residues" evidence="1">
    <location>
        <begin position="261"/>
        <end position="271"/>
    </location>
</feature>
<evidence type="ECO:0000313" key="2">
    <source>
        <dbReference type="EMBL" id="KAJ2790240.1"/>
    </source>
</evidence>
<feature type="compositionally biased region" description="Pro residues" evidence="1">
    <location>
        <begin position="273"/>
        <end position="283"/>
    </location>
</feature>
<comment type="caution">
    <text evidence="2">The sequence shown here is derived from an EMBL/GenBank/DDBJ whole genome shotgun (WGS) entry which is preliminary data.</text>
</comment>
<organism evidence="2 3">
    <name type="scientific">Coemansia guatemalensis</name>
    <dbReference type="NCBI Taxonomy" id="2761395"/>
    <lineage>
        <taxon>Eukaryota</taxon>
        <taxon>Fungi</taxon>
        <taxon>Fungi incertae sedis</taxon>
        <taxon>Zoopagomycota</taxon>
        <taxon>Kickxellomycotina</taxon>
        <taxon>Kickxellomycetes</taxon>
        <taxon>Kickxellales</taxon>
        <taxon>Kickxellaceae</taxon>
        <taxon>Coemansia</taxon>
    </lineage>
</organism>
<name>A0A9W8HR28_9FUNG</name>